<evidence type="ECO:0008006" key="3">
    <source>
        <dbReference type="Google" id="ProtNLM"/>
    </source>
</evidence>
<dbReference type="Pfam" id="PF05635">
    <property type="entry name" value="23S_rRNA_IVP"/>
    <property type="match status" value="1"/>
</dbReference>
<dbReference type="CDD" id="cd16377">
    <property type="entry name" value="23S_rRNA_IVP_like"/>
    <property type="match status" value="1"/>
</dbReference>
<organism evidence="1 2">
    <name type="scientific">Candidatus Falkowbacteria bacterium RIFOXYD2_FULL_34_120</name>
    <dbReference type="NCBI Taxonomy" id="1798007"/>
    <lineage>
        <taxon>Bacteria</taxon>
        <taxon>Candidatus Falkowiibacteriota</taxon>
    </lineage>
</organism>
<name>A0A1F5TS89_9BACT</name>
<dbReference type="EMBL" id="MFGO01000007">
    <property type="protein sequence ID" value="OGF41634.1"/>
    <property type="molecule type" value="Genomic_DNA"/>
</dbReference>
<protein>
    <recommendedName>
        <fullName evidence="3">Four helix bundle protein</fullName>
    </recommendedName>
</protein>
<dbReference type="PANTHER" id="PTHR38471:SF2">
    <property type="entry name" value="FOUR HELIX BUNDLE PROTEIN"/>
    <property type="match status" value="1"/>
</dbReference>
<accession>A0A1F5TS89</accession>
<dbReference type="AlphaFoldDB" id="A0A1F5TS89"/>
<dbReference type="Gene3D" id="1.20.1440.60">
    <property type="entry name" value="23S rRNA-intervening sequence"/>
    <property type="match status" value="1"/>
</dbReference>
<reference evidence="1 2" key="1">
    <citation type="journal article" date="2016" name="Nat. Commun.">
        <title>Thousands of microbial genomes shed light on interconnected biogeochemical processes in an aquifer system.</title>
        <authorList>
            <person name="Anantharaman K."/>
            <person name="Brown C.T."/>
            <person name="Hug L.A."/>
            <person name="Sharon I."/>
            <person name="Castelle C.J."/>
            <person name="Probst A.J."/>
            <person name="Thomas B.C."/>
            <person name="Singh A."/>
            <person name="Wilkins M.J."/>
            <person name="Karaoz U."/>
            <person name="Brodie E.L."/>
            <person name="Williams K.H."/>
            <person name="Hubbard S.S."/>
            <person name="Banfield J.F."/>
        </authorList>
    </citation>
    <scope>NUCLEOTIDE SEQUENCE [LARGE SCALE GENOMIC DNA]</scope>
</reference>
<gene>
    <name evidence="1" type="ORF">A2531_06360</name>
</gene>
<dbReference type="NCBIfam" id="TIGR02436">
    <property type="entry name" value="four helix bundle protein"/>
    <property type="match status" value="1"/>
</dbReference>
<comment type="caution">
    <text evidence="1">The sequence shown here is derived from an EMBL/GenBank/DDBJ whole genome shotgun (WGS) entry which is preliminary data.</text>
</comment>
<proteinExistence type="predicted"/>
<sequence>MNDYHNKLKQLMDEYAHYIYKITKKFPKEEIYGITSQLRRSSLSIILNYIEGFARKRSAVKKNFWETSYGSLQESKYLVHFSLIENLITKKEYQKASKLSKEIGAMLWKAIEAIKIK</sequence>
<dbReference type="PANTHER" id="PTHR38471">
    <property type="entry name" value="FOUR HELIX BUNDLE PROTEIN"/>
    <property type="match status" value="1"/>
</dbReference>
<evidence type="ECO:0000313" key="1">
    <source>
        <dbReference type="EMBL" id="OGF41634.1"/>
    </source>
</evidence>
<dbReference type="InterPro" id="IPR036583">
    <property type="entry name" value="23S_rRNA_IVS_sf"/>
</dbReference>
<dbReference type="Proteomes" id="UP000177579">
    <property type="component" value="Unassembled WGS sequence"/>
</dbReference>
<evidence type="ECO:0000313" key="2">
    <source>
        <dbReference type="Proteomes" id="UP000177579"/>
    </source>
</evidence>
<dbReference type="InterPro" id="IPR012657">
    <property type="entry name" value="23S_rRNA-intervening_sequence"/>
</dbReference>
<dbReference type="SUPFAM" id="SSF158446">
    <property type="entry name" value="IVS-encoded protein-like"/>
    <property type="match status" value="1"/>
</dbReference>